<evidence type="ECO:0000256" key="7">
    <source>
        <dbReference type="ARBA" id="ARBA00023010"/>
    </source>
</evidence>
<dbReference type="EMBL" id="SDOZ01000003">
    <property type="protein sequence ID" value="RXZ58317.1"/>
    <property type="molecule type" value="Genomic_DNA"/>
</dbReference>
<sequence>MLKIISNLQEEAMGKKKSVALIVLISLILAVLLAMSVASFSVPSTVKNYNSLLSVIDLGCDLGGGYQTVMYPEGVISKEEYQSLVEADEASAEDYTAYKGVYLSTDIYSNNEISETFQSEFDTALKIIQRRYENKGFSDYKLRVQDDYTIIAEIPDTDEDADNVFEKLALSGMLTFRSSASTANSRNVLMEGTSEYIKSVEVSGSDETYYVVLNFTKAGRKEFTKITTDLAASSSSDSSSGSSSGASLYVFMGTEQLMNVSVTEAIDQNYVAISGFTTRSTATSVSVVLDTALHESDRFDLTFTNSGAASFTATMGEHAALYIAIAFGVAVLAMIVAFLIRYKGMGLAHVYGFLSFAVIYILCIALIDGIQLTMGGVIAILLASVIALACNLLAFKNISDEFYSGKTLNAAVKSGYKKSLAFTIDIHVILLIAAIVLWLISASVVKFAALIFLIGIVISALTTLLLTRFYLYLFLSSAKNKIAFCNFKREELEDD</sequence>
<keyword evidence="7" id="KW-0811">Translocation</keyword>
<evidence type="ECO:0000256" key="4">
    <source>
        <dbReference type="ARBA" id="ARBA00022692"/>
    </source>
</evidence>
<name>A0A4Q2KAE2_9FIRM</name>
<gene>
    <name evidence="11" type="ORF">ESZ91_09695</name>
</gene>
<dbReference type="PANTHER" id="PTHR30081:SF1">
    <property type="entry name" value="PROTEIN TRANSLOCASE SUBUNIT SECD"/>
    <property type="match status" value="1"/>
</dbReference>
<comment type="caution">
    <text evidence="11">The sequence shown here is derived from an EMBL/GenBank/DDBJ whole genome shotgun (WGS) entry which is preliminary data.</text>
</comment>
<keyword evidence="3" id="KW-1003">Cell membrane</keyword>
<feature type="transmembrane region" description="Helical" evidence="9">
    <location>
        <begin position="419"/>
        <end position="441"/>
    </location>
</feature>
<evidence type="ECO:0000256" key="5">
    <source>
        <dbReference type="ARBA" id="ARBA00022927"/>
    </source>
</evidence>
<keyword evidence="4 9" id="KW-0812">Transmembrane</keyword>
<feature type="transmembrane region" description="Helical" evidence="9">
    <location>
        <begin position="319"/>
        <end position="340"/>
    </location>
</feature>
<evidence type="ECO:0000256" key="3">
    <source>
        <dbReference type="ARBA" id="ARBA00022475"/>
    </source>
</evidence>
<feature type="transmembrane region" description="Helical" evidence="9">
    <location>
        <begin position="373"/>
        <end position="398"/>
    </location>
</feature>
<evidence type="ECO:0000313" key="12">
    <source>
        <dbReference type="Proteomes" id="UP000291269"/>
    </source>
</evidence>
<evidence type="ECO:0000256" key="2">
    <source>
        <dbReference type="ARBA" id="ARBA00022448"/>
    </source>
</evidence>
<dbReference type="PANTHER" id="PTHR30081">
    <property type="entry name" value="PROTEIN-EXPORT MEMBRANE PROTEIN SEC"/>
    <property type="match status" value="1"/>
</dbReference>
<keyword evidence="5" id="KW-0653">Protein transport</keyword>
<dbReference type="GO" id="GO:0005886">
    <property type="term" value="C:plasma membrane"/>
    <property type="evidence" value="ECO:0007669"/>
    <property type="project" value="UniProtKB-SubCell"/>
</dbReference>
<evidence type="ECO:0000259" key="10">
    <source>
        <dbReference type="Pfam" id="PF02355"/>
    </source>
</evidence>
<dbReference type="InterPro" id="IPR048634">
    <property type="entry name" value="SecD_SecF_C"/>
</dbReference>
<evidence type="ECO:0000313" key="11">
    <source>
        <dbReference type="EMBL" id="RXZ58317.1"/>
    </source>
</evidence>
<keyword evidence="12" id="KW-1185">Reference proteome</keyword>
<protein>
    <recommendedName>
        <fullName evidence="10">Protein export membrane protein SecD/SecF C-terminal domain-containing protein</fullName>
    </recommendedName>
</protein>
<dbReference type="AlphaFoldDB" id="A0A4Q2KAE2"/>
<evidence type="ECO:0000256" key="6">
    <source>
        <dbReference type="ARBA" id="ARBA00022989"/>
    </source>
</evidence>
<keyword evidence="2" id="KW-0813">Transport</keyword>
<dbReference type="SUPFAM" id="SSF82866">
    <property type="entry name" value="Multidrug efflux transporter AcrB transmembrane domain"/>
    <property type="match status" value="1"/>
</dbReference>
<feature type="transmembrane region" description="Helical" evidence="9">
    <location>
        <begin position="447"/>
        <end position="471"/>
    </location>
</feature>
<feature type="domain" description="Protein export membrane protein SecD/SecF C-terminal" evidence="10">
    <location>
        <begin position="310"/>
        <end position="467"/>
    </location>
</feature>
<dbReference type="Pfam" id="PF02355">
    <property type="entry name" value="SecD_SecF_C"/>
    <property type="match status" value="1"/>
</dbReference>
<dbReference type="InterPro" id="IPR022813">
    <property type="entry name" value="SecD/SecF_arch_bac"/>
</dbReference>
<reference evidence="11 12" key="1">
    <citation type="journal article" date="2019" name="Gut">
        <title>Antibiotics-induced monodominance of a novel gut bacterial order.</title>
        <authorList>
            <person name="Hildebrand F."/>
            <person name="Moitinho-Silva L."/>
            <person name="Blasche S."/>
            <person name="Jahn M.T."/>
            <person name="Gossmann T.I."/>
            <person name="Heuerta-Cepas J."/>
            <person name="Hercog R."/>
            <person name="Luetge M."/>
            <person name="Bahram M."/>
            <person name="Pryszlak A."/>
            <person name="Alves R.J."/>
            <person name="Waszak S.M."/>
            <person name="Zhu A."/>
            <person name="Ye L."/>
            <person name="Costea P.I."/>
            <person name="Aalvink S."/>
            <person name="Belzer C."/>
            <person name="Forslund S.K."/>
            <person name="Sunagawa S."/>
            <person name="Hentschel U."/>
            <person name="Merten C."/>
            <person name="Patil K.R."/>
            <person name="Benes V."/>
            <person name="Bork P."/>
        </authorList>
    </citation>
    <scope>NUCLEOTIDE SEQUENCE [LARGE SCALE GENOMIC DNA]</scope>
    <source>
        <strain evidence="11 12">HDS1380</strain>
    </source>
</reference>
<keyword evidence="8 9" id="KW-0472">Membrane</keyword>
<evidence type="ECO:0000256" key="9">
    <source>
        <dbReference type="SAM" id="Phobius"/>
    </source>
</evidence>
<evidence type="ECO:0000256" key="8">
    <source>
        <dbReference type="ARBA" id="ARBA00023136"/>
    </source>
</evidence>
<evidence type="ECO:0000256" key="1">
    <source>
        <dbReference type="ARBA" id="ARBA00004651"/>
    </source>
</evidence>
<keyword evidence="6 9" id="KW-1133">Transmembrane helix</keyword>
<feature type="transmembrane region" description="Helical" evidence="9">
    <location>
        <begin position="347"/>
        <end position="367"/>
    </location>
</feature>
<comment type="subcellular location">
    <subcellularLocation>
        <location evidence="1">Cell membrane</location>
        <topology evidence="1">Multi-pass membrane protein</topology>
    </subcellularLocation>
</comment>
<accession>A0A4Q2KAE2</accession>
<dbReference type="Proteomes" id="UP000291269">
    <property type="component" value="Unassembled WGS sequence"/>
</dbReference>
<dbReference type="Gene3D" id="3.30.70.3400">
    <property type="match status" value="1"/>
</dbReference>
<dbReference type="GO" id="GO:0015031">
    <property type="term" value="P:protein transport"/>
    <property type="evidence" value="ECO:0007669"/>
    <property type="project" value="UniProtKB-KW"/>
</dbReference>
<proteinExistence type="predicted"/>
<organism evidence="11 12">
    <name type="scientific">Candidatus Borkfalkia ceftriaxoniphila</name>
    <dbReference type="NCBI Taxonomy" id="2508949"/>
    <lineage>
        <taxon>Bacteria</taxon>
        <taxon>Bacillati</taxon>
        <taxon>Bacillota</taxon>
        <taxon>Clostridia</taxon>
        <taxon>Christensenellales</taxon>
        <taxon>Christensenellaceae</taxon>
        <taxon>Candidatus Borkfalkia</taxon>
    </lineage>
</organism>